<name>A0ABY8ACV3_9ACTN</name>
<feature type="region of interest" description="Disordered" evidence="3">
    <location>
        <begin position="1"/>
        <end position="30"/>
    </location>
</feature>
<dbReference type="EMBL" id="CP095749">
    <property type="protein sequence ID" value="WEB42733.1"/>
    <property type="molecule type" value="Genomic_DNA"/>
</dbReference>
<feature type="region of interest" description="Disordered" evidence="3">
    <location>
        <begin position="321"/>
        <end position="355"/>
    </location>
</feature>
<dbReference type="PANTHER" id="PTHR33542">
    <property type="entry name" value="SIROHYDROCHLORIN FERROCHELATASE, CHLOROPLASTIC"/>
    <property type="match status" value="1"/>
</dbReference>
<dbReference type="RefSeq" id="WP_275309360.1">
    <property type="nucleotide sequence ID" value="NZ_CP095749.1"/>
</dbReference>
<dbReference type="Gene3D" id="3.40.50.1400">
    <property type="match status" value="2"/>
</dbReference>
<proteinExistence type="predicted"/>
<dbReference type="InterPro" id="IPR050963">
    <property type="entry name" value="Sirohydro_Cobaltochel/CbiX"/>
</dbReference>
<evidence type="ECO:0000313" key="4">
    <source>
        <dbReference type="EMBL" id="WEB42733.1"/>
    </source>
</evidence>
<dbReference type="Pfam" id="PF01903">
    <property type="entry name" value="CbiX"/>
    <property type="match status" value="1"/>
</dbReference>
<evidence type="ECO:0000256" key="1">
    <source>
        <dbReference type="ARBA" id="ARBA00022723"/>
    </source>
</evidence>
<gene>
    <name evidence="4" type="ORF">MOV08_28100</name>
</gene>
<reference evidence="4 5" key="1">
    <citation type="submission" date="2022-03" db="EMBL/GenBank/DDBJ databases">
        <title>Streptomyces yunnanensis P86,complete genome.</title>
        <authorList>
            <person name="Chen S."/>
            <person name="Zhang Q."/>
        </authorList>
    </citation>
    <scope>NUCLEOTIDE SEQUENCE [LARGE SCALE GENOMIC DNA]</scope>
    <source>
        <strain evidence="4 5">P86</strain>
    </source>
</reference>
<dbReference type="SUPFAM" id="SSF53800">
    <property type="entry name" value="Chelatase"/>
    <property type="match status" value="1"/>
</dbReference>
<protein>
    <submittedName>
        <fullName evidence="4">Sirohydrochlorin chelatase</fullName>
    </submittedName>
</protein>
<keyword evidence="1" id="KW-0479">Metal-binding</keyword>
<organism evidence="4 5">
    <name type="scientific">Streptomyces yunnanensis</name>
    <dbReference type="NCBI Taxonomy" id="156453"/>
    <lineage>
        <taxon>Bacteria</taxon>
        <taxon>Bacillati</taxon>
        <taxon>Actinomycetota</taxon>
        <taxon>Actinomycetes</taxon>
        <taxon>Kitasatosporales</taxon>
        <taxon>Streptomycetaceae</taxon>
        <taxon>Streptomyces</taxon>
    </lineage>
</organism>
<keyword evidence="5" id="KW-1185">Reference proteome</keyword>
<evidence type="ECO:0000256" key="3">
    <source>
        <dbReference type="SAM" id="MobiDB-lite"/>
    </source>
</evidence>
<evidence type="ECO:0000256" key="2">
    <source>
        <dbReference type="ARBA" id="ARBA00023239"/>
    </source>
</evidence>
<dbReference type="InterPro" id="IPR002762">
    <property type="entry name" value="CbiX-like"/>
</dbReference>
<dbReference type="CDD" id="cd03416">
    <property type="entry name" value="CbiX_SirB_N"/>
    <property type="match status" value="1"/>
</dbReference>
<keyword evidence="2" id="KW-0456">Lyase</keyword>
<sequence length="355" mass="36373">MTASTANQPAPEPSPATSPQAPGPHPAPCVPVGAAGLAAEITAELSNRLRTVRLHARRRPAAPPPALVAVAHGSRHPGAAPTVRALLAEIRALRPDLPVRLGHIELDRPLLADTLAGLRDEGIGEVVLVPLLFGRGHHVTHDLPAALAAAPHLSGLIAAPLGPHALLAEALHDRLLEAGFPARPHDTGRPAVVLAAAGSRAPRSALDTARTADLLSARLGGVPVLPAFAHPSPATAPDGDASRRPSRIAAALTVPDAVRALADRGHHPRDIAVAACFAAPGRFADRCAALAPGPAAAPLGDHPALARLVLHRYDQALRARTGSRTEGPWPARRPRITAGTAASGTAPRRVAAPSR</sequence>
<accession>A0ABY8ACV3</accession>
<dbReference type="PANTHER" id="PTHR33542:SF5">
    <property type="entry name" value="FERROCHELATASE CHE1"/>
    <property type="match status" value="1"/>
</dbReference>
<evidence type="ECO:0000313" key="5">
    <source>
        <dbReference type="Proteomes" id="UP001218629"/>
    </source>
</evidence>
<feature type="compositionally biased region" description="Pro residues" evidence="3">
    <location>
        <begin position="10"/>
        <end position="29"/>
    </location>
</feature>
<dbReference type="Proteomes" id="UP001218629">
    <property type="component" value="Chromosome"/>
</dbReference>